<evidence type="ECO:0000313" key="12">
    <source>
        <dbReference type="EMBL" id="BAT59266.1"/>
    </source>
</evidence>
<evidence type="ECO:0000256" key="1">
    <source>
        <dbReference type="ARBA" id="ARBA00000847"/>
    </source>
</evidence>
<evidence type="ECO:0000256" key="4">
    <source>
        <dbReference type="ARBA" id="ARBA00011738"/>
    </source>
</evidence>
<sequence>MKLLEMKTVYEGWTKLSVGRFRADDGVEFGREIEDHGSAVGVMPYDAERRCAILVRQFRAPVFARSGGMSLLEAAAGILDEDDPEACARREAMEETGLKLGTLEFVSEVVTAPGISTETMHLYLAPYTEADRVAAGGGLVDEHERIEVIEMPLTELAAMADNGTLTDLKTLALVQTLRLRKPQLFA</sequence>
<dbReference type="RefSeq" id="WP_096354422.1">
    <property type="nucleotide sequence ID" value="NZ_AP014946.1"/>
</dbReference>
<feature type="binding site" evidence="9">
    <location>
        <position position="144"/>
    </location>
    <ligand>
        <name>Mg(2+)</name>
        <dbReference type="ChEBI" id="CHEBI:18420"/>
        <label>1</label>
    </ligand>
</feature>
<keyword evidence="9" id="KW-0479">Metal-binding</keyword>
<dbReference type="Pfam" id="PF00293">
    <property type="entry name" value="NUDIX"/>
    <property type="match status" value="1"/>
</dbReference>
<dbReference type="GO" id="GO:0016818">
    <property type="term" value="F:hydrolase activity, acting on acid anhydrides, in phosphorus-containing anhydrides"/>
    <property type="evidence" value="ECO:0007669"/>
    <property type="project" value="InterPro"/>
</dbReference>
<proteinExistence type="inferred from homology"/>
<evidence type="ECO:0000256" key="10">
    <source>
        <dbReference type="PIRSR" id="PIRSR604385-3"/>
    </source>
</evidence>
<feature type="binding site" evidence="9">
    <location>
        <position position="91"/>
    </location>
    <ligand>
        <name>Mg(2+)</name>
        <dbReference type="ChEBI" id="CHEBI:18420"/>
        <label>1</label>
    </ligand>
</feature>
<dbReference type="Gene3D" id="3.90.79.10">
    <property type="entry name" value="Nucleoside Triphosphate Pyrophosphohydrolase"/>
    <property type="match status" value="1"/>
</dbReference>
<dbReference type="GO" id="GO:0006753">
    <property type="term" value="P:nucleoside phosphate metabolic process"/>
    <property type="evidence" value="ECO:0007669"/>
    <property type="project" value="TreeGrafter"/>
</dbReference>
<dbReference type="GO" id="GO:0046872">
    <property type="term" value="F:metal ion binding"/>
    <property type="evidence" value="ECO:0007669"/>
    <property type="project" value="UniProtKB-KW"/>
</dbReference>
<evidence type="ECO:0000256" key="8">
    <source>
        <dbReference type="ARBA" id="ARBA00032272"/>
    </source>
</evidence>
<comment type="subunit">
    <text evidence="4">Homodimer.</text>
</comment>
<comment type="catalytic activity">
    <reaction evidence="1">
        <text>GDP-alpha-D-mannose + H2O = alpha-D-mannose 1-phosphate + GMP + 2 H(+)</text>
        <dbReference type="Rhea" id="RHEA:27978"/>
        <dbReference type="ChEBI" id="CHEBI:15377"/>
        <dbReference type="ChEBI" id="CHEBI:15378"/>
        <dbReference type="ChEBI" id="CHEBI:57527"/>
        <dbReference type="ChEBI" id="CHEBI:58115"/>
        <dbReference type="ChEBI" id="CHEBI:58409"/>
    </reaction>
</comment>
<evidence type="ECO:0000256" key="3">
    <source>
        <dbReference type="ARBA" id="ARBA00007275"/>
    </source>
</evidence>
<dbReference type="NCBIfam" id="TIGR00052">
    <property type="entry name" value="nudix-type nucleoside diphosphatase, YffH/AdpP family"/>
    <property type="match status" value="1"/>
</dbReference>
<dbReference type="InterPro" id="IPR004385">
    <property type="entry name" value="NDP_pyrophosphatase"/>
</dbReference>
<evidence type="ECO:0000256" key="2">
    <source>
        <dbReference type="ARBA" id="ARBA00001946"/>
    </source>
</evidence>
<evidence type="ECO:0000313" key="13">
    <source>
        <dbReference type="Proteomes" id="UP000236884"/>
    </source>
</evidence>
<evidence type="ECO:0000256" key="5">
    <source>
        <dbReference type="ARBA" id="ARBA00016377"/>
    </source>
</evidence>
<dbReference type="PROSITE" id="PS51462">
    <property type="entry name" value="NUDIX"/>
    <property type="match status" value="1"/>
</dbReference>
<protein>
    <recommendedName>
        <fullName evidence="5">GDP-mannose pyrophosphatase</fullName>
    </recommendedName>
    <alternativeName>
        <fullName evidence="7">GDP-mannose hydrolase</fullName>
    </alternativeName>
    <alternativeName>
        <fullName evidence="8">GDPMK</fullName>
    </alternativeName>
</protein>
<reference evidence="12 13" key="1">
    <citation type="submission" date="2015-08" db="EMBL/GenBank/DDBJ databases">
        <title>Investigation of the bacterial diversity of lava forest soil.</title>
        <authorList>
            <person name="Lee J.S."/>
        </authorList>
    </citation>
    <scope>NUCLEOTIDE SEQUENCE [LARGE SCALE GENOMIC DNA]</scope>
    <source>
        <strain evidence="12 13">GJW-30</strain>
    </source>
</reference>
<feature type="binding site" evidence="9">
    <location>
        <position position="95"/>
    </location>
    <ligand>
        <name>Mg(2+)</name>
        <dbReference type="ChEBI" id="CHEBI:18420"/>
        <label>1</label>
    </ligand>
</feature>
<dbReference type="PANTHER" id="PTHR11839">
    <property type="entry name" value="UDP/ADP-SUGAR PYROPHOSPHATASE"/>
    <property type="match status" value="1"/>
</dbReference>
<organism evidence="12 13">
    <name type="scientific">Variibacter gotjawalensis</name>
    <dbReference type="NCBI Taxonomy" id="1333996"/>
    <lineage>
        <taxon>Bacteria</taxon>
        <taxon>Pseudomonadati</taxon>
        <taxon>Pseudomonadota</taxon>
        <taxon>Alphaproteobacteria</taxon>
        <taxon>Hyphomicrobiales</taxon>
        <taxon>Nitrobacteraceae</taxon>
        <taxon>Variibacter</taxon>
    </lineage>
</organism>
<dbReference type="SUPFAM" id="SSF55811">
    <property type="entry name" value="Nudix"/>
    <property type="match status" value="1"/>
</dbReference>
<gene>
    <name evidence="12" type="primary">nudK</name>
    <name evidence="12" type="ORF">GJW-30_1_01797</name>
</gene>
<dbReference type="CDD" id="cd24157">
    <property type="entry name" value="NUDIX_GDPMK"/>
    <property type="match status" value="1"/>
</dbReference>
<dbReference type="Proteomes" id="UP000236884">
    <property type="component" value="Chromosome"/>
</dbReference>
<dbReference type="InterPro" id="IPR000086">
    <property type="entry name" value="NUDIX_hydrolase_dom"/>
</dbReference>
<dbReference type="OrthoDB" id="5292471at2"/>
<dbReference type="EMBL" id="AP014946">
    <property type="protein sequence ID" value="BAT59266.1"/>
    <property type="molecule type" value="Genomic_DNA"/>
</dbReference>
<evidence type="ECO:0000256" key="9">
    <source>
        <dbReference type="PIRSR" id="PIRSR604385-2"/>
    </source>
</evidence>
<feature type="short sequence motif" description="Nudix box" evidence="10">
    <location>
        <begin position="77"/>
        <end position="98"/>
    </location>
</feature>
<accession>A0A0S3PTP4</accession>
<keyword evidence="9" id="KW-0460">Magnesium</keyword>
<dbReference type="InterPro" id="IPR015797">
    <property type="entry name" value="NUDIX_hydrolase-like_dom_sf"/>
</dbReference>
<keyword evidence="13" id="KW-1185">Reference proteome</keyword>
<dbReference type="PANTHER" id="PTHR11839:SF18">
    <property type="entry name" value="NUDIX HYDROLASE DOMAIN-CONTAINING PROTEIN"/>
    <property type="match status" value="1"/>
</dbReference>
<dbReference type="AlphaFoldDB" id="A0A0S3PTP4"/>
<comment type="cofactor">
    <cofactor evidence="2 9">
        <name>Mg(2+)</name>
        <dbReference type="ChEBI" id="CHEBI:18420"/>
    </cofactor>
</comment>
<feature type="domain" description="Nudix hydrolase" evidence="11">
    <location>
        <begin position="35"/>
        <end position="173"/>
    </location>
</feature>
<comment type="similarity">
    <text evidence="3">Belongs to the Nudix hydrolase family. NudK subfamily.</text>
</comment>
<evidence type="ECO:0000259" key="11">
    <source>
        <dbReference type="PROSITE" id="PS51462"/>
    </source>
</evidence>
<dbReference type="GO" id="GO:0019693">
    <property type="term" value="P:ribose phosphate metabolic process"/>
    <property type="evidence" value="ECO:0007669"/>
    <property type="project" value="TreeGrafter"/>
</dbReference>
<keyword evidence="6 12" id="KW-0378">Hydrolase</keyword>
<name>A0A0S3PTP4_9BRAD</name>
<evidence type="ECO:0000256" key="7">
    <source>
        <dbReference type="ARBA" id="ARBA00032162"/>
    </source>
</evidence>
<dbReference type="KEGG" id="vgo:GJW-30_1_01797"/>
<evidence type="ECO:0000256" key="6">
    <source>
        <dbReference type="ARBA" id="ARBA00022801"/>
    </source>
</evidence>
<feature type="binding site" evidence="9">
    <location>
        <position position="76"/>
    </location>
    <ligand>
        <name>Mg(2+)</name>
        <dbReference type="ChEBI" id="CHEBI:18420"/>
        <label>1</label>
    </ligand>
</feature>
<dbReference type="GO" id="GO:0005829">
    <property type="term" value="C:cytosol"/>
    <property type="evidence" value="ECO:0007669"/>
    <property type="project" value="TreeGrafter"/>
</dbReference>